<evidence type="ECO:0000313" key="1">
    <source>
        <dbReference type="EMBL" id="BBA29197.1"/>
    </source>
</evidence>
<reference evidence="1 2" key="1">
    <citation type="submission" date="2017-05" db="EMBL/GenBank/DDBJ databases">
        <title>whole genome sequence of Prevotella melaninogenica GAI 07411.</title>
        <authorList>
            <person name="Kondo Y."/>
            <person name="Hoshino T."/>
        </authorList>
    </citation>
    <scope>NUCLEOTIDE SEQUENCE [LARGE SCALE GENOMIC DNA]</scope>
    <source>
        <strain evidence="1 2">GAI 07411</strain>
    </source>
</reference>
<evidence type="ECO:0000313" key="2">
    <source>
        <dbReference type="Proteomes" id="UP000267517"/>
    </source>
</evidence>
<dbReference type="InterPro" id="IPR055679">
    <property type="entry name" value="DUF7255"/>
</dbReference>
<proteinExistence type="predicted"/>
<dbReference type="Pfam" id="PF23913">
    <property type="entry name" value="DUF7255"/>
    <property type="match status" value="1"/>
</dbReference>
<accession>A0A250KHI0</accession>
<name>A0A250KHI0_9BACT</name>
<dbReference type="AlphaFoldDB" id="A0A250KHI0"/>
<dbReference type="EMBL" id="AP018049">
    <property type="protein sequence ID" value="BBA29197.1"/>
    <property type="molecule type" value="Genomic_DNA"/>
</dbReference>
<dbReference type="Proteomes" id="UP000267517">
    <property type="component" value="Chromosome I"/>
</dbReference>
<organism evidence="1 2">
    <name type="scientific">Prevotella melaninogenica</name>
    <dbReference type="NCBI Taxonomy" id="28132"/>
    <lineage>
        <taxon>Bacteria</taxon>
        <taxon>Pseudomonadati</taxon>
        <taxon>Bacteroidota</taxon>
        <taxon>Bacteroidia</taxon>
        <taxon>Bacteroidales</taxon>
        <taxon>Prevotellaceae</taxon>
        <taxon>Prevotella</taxon>
    </lineage>
</organism>
<sequence length="203" mass="23767">MKKENILKQVVLQEYGEKKHSKLTKSQLSLSPEHYSEVKSMYKELGGTQEDPPLTFGPWDISTPKFIIELDEENHFNKYRYKTLNSAIYQEIKGFRLDEYMCFCELYQSRCRKHGGFWKNNSSEMLFVKSDDNGCLDGAGSSRWRQRAFYDFLRDVTGVISGIPVIRLSIYQTFKGKKVQDIIESKDKAMILDLVRTTVDEWM</sequence>
<dbReference type="RefSeq" id="WP_120174327.1">
    <property type="nucleotide sequence ID" value="NZ_AP018049.1"/>
</dbReference>
<dbReference type="OrthoDB" id="4619215at2"/>
<protein>
    <submittedName>
        <fullName evidence="1">Uncharacterized protein</fullName>
    </submittedName>
</protein>
<gene>
    <name evidence="1" type="ORF">PMEL1_01121</name>
</gene>